<dbReference type="Gramene" id="chrUn0556G0000100-T5">
    <property type="protein sequence ID" value="KAI5381522.1"/>
    <property type="gene ID" value="KIW84_UN0663"/>
</dbReference>
<accession>A0A9D4VG50</accession>
<dbReference type="AlphaFoldDB" id="A0A9D4VG50"/>
<dbReference type="InterPro" id="IPR015943">
    <property type="entry name" value="WD40/YVTN_repeat-like_dom_sf"/>
</dbReference>
<proteinExistence type="predicted"/>
<dbReference type="EMBL" id="JAMSHJ010000007">
    <property type="protein sequence ID" value="KAI5382931.1"/>
    <property type="molecule type" value="Genomic_DNA"/>
</dbReference>
<dbReference type="SUPFAM" id="SSF50978">
    <property type="entry name" value="WD40 repeat-like"/>
    <property type="match status" value="1"/>
</dbReference>
<sequence length="132" mass="14611">MFQRSCYVHSSAVQCQKEFRSLSNIVLFEFAGGIRCAKNVTIHNAAILSINAGEHWLGIGAADNSLSLFHRPQERLGSFSGPGSKMAGWQLYRTPQKTVAMVRCIASDLERKRICSGGRNGLLRLWDATINI</sequence>
<evidence type="ECO:0000313" key="2">
    <source>
        <dbReference type="Proteomes" id="UP001058974"/>
    </source>
</evidence>
<dbReference type="Proteomes" id="UP001058974">
    <property type="component" value="Chromosome 7"/>
</dbReference>
<gene>
    <name evidence="1" type="ORF">KIW84_070367</name>
</gene>
<dbReference type="InterPro" id="IPR019775">
    <property type="entry name" value="WD40_repeat_CS"/>
</dbReference>
<organism evidence="1 2">
    <name type="scientific">Pisum sativum</name>
    <name type="common">Garden pea</name>
    <name type="synonym">Lathyrus oleraceus</name>
    <dbReference type="NCBI Taxonomy" id="3888"/>
    <lineage>
        <taxon>Eukaryota</taxon>
        <taxon>Viridiplantae</taxon>
        <taxon>Streptophyta</taxon>
        <taxon>Embryophyta</taxon>
        <taxon>Tracheophyta</taxon>
        <taxon>Spermatophyta</taxon>
        <taxon>Magnoliopsida</taxon>
        <taxon>eudicotyledons</taxon>
        <taxon>Gunneridae</taxon>
        <taxon>Pentapetalae</taxon>
        <taxon>rosids</taxon>
        <taxon>fabids</taxon>
        <taxon>Fabales</taxon>
        <taxon>Fabaceae</taxon>
        <taxon>Papilionoideae</taxon>
        <taxon>50 kb inversion clade</taxon>
        <taxon>NPAAA clade</taxon>
        <taxon>Hologalegina</taxon>
        <taxon>IRL clade</taxon>
        <taxon>Fabeae</taxon>
        <taxon>Lathyrus</taxon>
    </lineage>
</organism>
<keyword evidence="2" id="KW-1185">Reference proteome</keyword>
<dbReference type="PROSITE" id="PS00678">
    <property type="entry name" value="WD_REPEATS_1"/>
    <property type="match status" value="1"/>
</dbReference>
<name>A0A9D4VG50_PEA</name>
<comment type="caution">
    <text evidence="1">The sequence shown here is derived from an EMBL/GenBank/DDBJ whole genome shotgun (WGS) entry which is preliminary data.</text>
</comment>
<dbReference type="Gene3D" id="2.130.10.10">
    <property type="entry name" value="YVTN repeat-like/Quinoprotein amine dehydrogenase"/>
    <property type="match status" value="1"/>
</dbReference>
<evidence type="ECO:0000313" key="1">
    <source>
        <dbReference type="EMBL" id="KAI5382931.1"/>
    </source>
</evidence>
<reference evidence="1 2" key="1">
    <citation type="journal article" date="2022" name="Nat. Genet.">
        <title>Improved pea reference genome and pan-genome highlight genomic features and evolutionary characteristics.</title>
        <authorList>
            <person name="Yang T."/>
            <person name="Liu R."/>
            <person name="Luo Y."/>
            <person name="Hu S."/>
            <person name="Wang D."/>
            <person name="Wang C."/>
            <person name="Pandey M.K."/>
            <person name="Ge S."/>
            <person name="Xu Q."/>
            <person name="Li N."/>
            <person name="Li G."/>
            <person name="Huang Y."/>
            <person name="Saxena R.K."/>
            <person name="Ji Y."/>
            <person name="Li M."/>
            <person name="Yan X."/>
            <person name="He Y."/>
            <person name="Liu Y."/>
            <person name="Wang X."/>
            <person name="Xiang C."/>
            <person name="Varshney R.K."/>
            <person name="Ding H."/>
            <person name="Gao S."/>
            <person name="Zong X."/>
        </authorList>
    </citation>
    <scope>NUCLEOTIDE SEQUENCE [LARGE SCALE GENOMIC DNA]</scope>
    <source>
        <strain evidence="1 2">cv. Zhongwan 6</strain>
    </source>
</reference>
<protein>
    <submittedName>
        <fullName evidence="1">Scytalone dehydratase, variant 2</fullName>
    </submittedName>
</protein>
<dbReference type="InterPro" id="IPR036322">
    <property type="entry name" value="WD40_repeat_dom_sf"/>
</dbReference>
<dbReference type="Gramene" id="Psat07G0036700-T2">
    <property type="protein sequence ID" value="KAI5382931.1"/>
    <property type="gene ID" value="KIW84_070367"/>
</dbReference>